<dbReference type="GO" id="GO:0005886">
    <property type="term" value="C:plasma membrane"/>
    <property type="evidence" value="ECO:0007669"/>
    <property type="project" value="TreeGrafter"/>
</dbReference>
<feature type="transmembrane region" description="Helical" evidence="6">
    <location>
        <begin position="49"/>
        <end position="69"/>
    </location>
</feature>
<dbReference type="PANTHER" id="PTHR30474">
    <property type="entry name" value="CELL CYCLE PROTEIN"/>
    <property type="match status" value="1"/>
</dbReference>
<feature type="transmembrane region" description="Helical" evidence="6">
    <location>
        <begin position="429"/>
        <end position="448"/>
    </location>
</feature>
<dbReference type="GO" id="GO:0051301">
    <property type="term" value="P:cell division"/>
    <property type="evidence" value="ECO:0007669"/>
    <property type="project" value="UniProtKB-KW"/>
</dbReference>
<keyword evidence="7" id="KW-0132">Cell division</keyword>
<accession>A0A1H1NA19</accession>
<dbReference type="OrthoDB" id="9812661at2"/>
<dbReference type="AlphaFoldDB" id="A0A1H1NA19"/>
<keyword evidence="8" id="KW-1185">Reference proteome</keyword>
<feature type="transmembrane region" description="Helical" evidence="6">
    <location>
        <begin position="270"/>
        <end position="289"/>
    </location>
</feature>
<keyword evidence="2 6" id="KW-0812">Transmembrane</keyword>
<dbReference type="Proteomes" id="UP000198983">
    <property type="component" value="Chromosome I"/>
</dbReference>
<dbReference type="InterPro" id="IPR001182">
    <property type="entry name" value="FtsW/RodA"/>
</dbReference>
<keyword evidence="3" id="KW-0133">Cell shape</keyword>
<feature type="transmembrane region" description="Helical" evidence="6">
    <location>
        <begin position="396"/>
        <end position="417"/>
    </location>
</feature>
<reference evidence="7 8" key="1">
    <citation type="submission" date="2016-10" db="EMBL/GenBank/DDBJ databases">
        <authorList>
            <person name="de Groot N.N."/>
        </authorList>
    </citation>
    <scope>NUCLEOTIDE SEQUENCE [LARGE SCALE GENOMIC DNA]</scope>
    <source>
        <strain evidence="7 8">DSM 22024</strain>
    </source>
</reference>
<dbReference type="EMBL" id="LT629732">
    <property type="protein sequence ID" value="SDR95816.1"/>
    <property type="molecule type" value="Genomic_DNA"/>
</dbReference>
<evidence type="ECO:0000256" key="5">
    <source>
        <dbReference type="ARBA" id="ARBA00023136"/>
    </source>
</evidence>
<dbReference type="GO" id="GO:0032153">
    <property type="term" value="C:cell division site"/>
    <property type="evidence" value="ECO:0007669"/>
    <property type="project" value="TreeGrafter"/>
</dbReference>
<evidence type="ECO:0000256" key="2">
    <source>
        <dbReference type="ARBA" id="ARBA00022692"/>
    </source>
</evidence>
<feature type="transmembrane region" description="Helical" evidence="6">
    <location>
        <begin position="76"/>
        <end position="96"/>
    </location>
</feature>
<comment type="subcellular location">
    <subcellularLocation>
        <location evidence="1">Membrane</location>
        <topology evidence="1">Multi-pass membrane protein</topology>
    </subcellularLocation>
</comment>
<feature type="transmembrane region" description="Helical" evidence="6">
    <location>
        <begin position="116"/>
        <end position="136"/>
    </location>
</feature>
<protein>
    <submittedName>
        <fullName evidence="7">Cell division protein FtsW, lipid II flippase</fullName>
    </submittedName>
</protein>
<keyword evidence="7" id="KW-0131">Cell cycle</keyword>
<dbReference type="RefSeq" id="WP_092651228.1">
    <property type="nucleotide sequence ID" value="NZ_LT629732.1"/>
</dbReference>
<feature type="transmembrane region" description="Helical" evidence="6">
    <location>
        <begin position="247"/>
        <end position="263"/>
    </location>
</feature>
<keyword evidence="4 6" id="KW-1133">Transmembrane helix</keyword>
<feature type="transmembrane region" description="Helical" evidence="6">
    <location>
        <begin position="188"/>
        <end position="204"/>
    </location>
</feature>
<feature type="transmembrane region" description="Helical" evidence="6">
    <location>
        <begin position="148"/>
        <end position="168"/>
    </location>
</feature>
<dbReference type="Pfam" id="PF01098">
    <property type="entry name" value="FTSW_RODA_SPOVE"/>
    <property type="match status" value="1"/>
</dbReference>
<evidence type="ECO:0000256" key="1">
    <source>
        <dbReference type="ARBA" id="ARBA00004141"/>
    </source>
</evidence>
<gene>
    <name evidence="7" type="ORF">SAMN04489717_1157</name>
</gene>
<evidence type="ECO:0000256" key="3">
    <source>
        <dbReference type="ARBA" id="ARBA00022960"/>
    </source>
</evidence>
<sequence>MSDTQQTNSVQPRKRRGAELVLLVLALGVAVGAYAIVGVAVTGHVSQQIVSYAVGLILLVGIAHLVVRFRAPYADPILLPCVVLLNGLGLALIHRLDLSKVKAAQDAGEAMPRVDAPAQLTWTAVGVAAFIAMLLLVRDHRWLQRATYTALFAGVALLLLPLVPGIGVRFQGAQIWVRFAGLSFQPGEVAKMLLIVFFAGYLVVKKEALALAGRRFLAIDLPRGRDLGPIVSAWLISLAILVFQRDLGTAVLFFGVFVVMLYVATERPGWLFLGGTMFVGGAWFAYIAATQLGISQFSHIANRVNAWLHPFDPANANGAYQIVQSLYGFAYGGLLGRGLGEGHPTLVPLAKSDFIAAVIGEELGLTGLMAILLLYGVIVERGLRTALVCRDQYGKLLATGIATVFAIQVFVVIGGVTKLIPLTGLTTPFLSYGGSSLVANWALVALMLRISDFARRPAAVLPPAPTEDALTQVVVVRR</sequence>
<feature type="transmembrane region" description="Helical" evidence="6">
    <location>
        <begin position="354"/>
        <end position="375"/>
    </location>
</feature>
<keyword evidence="5 6" id="KW-0472">Membrane</keyword>
<name>A0A1H1NA19_9ACTN</name>
<evidence type="ECO:0000256" key="4">
    <source>
        <dbReference type="ARBA" id="ARBA00022989"/>
    </source>
</evidence>
<evidence type="ECO:0000256" key="6">
    <source>
        <dbReference type="SAM" id="Phobius"/>
    </source>
</evidence>
<evidence type="ECO:0000313" key="8">
    <source>
        <dbReference type="Proteomes" id="UP000198983"/>
    </source>
</evidence>
<dbReference type="PANTHER" id="PTHR30474:SF3">
    <property type="entry name" value="PEPTIDOGLYCAN GLYCOSYLTRANSFERASE RODA"/>
    <property type="match status" value="1"/>
</dbReference>
<proteinExistence type="predicted"/>
<dbReference type="GO" id="GO:0008360">
    <property type="term" value="P:regulation of cell shape"/>
    <property type="evidence" value="ECO:0007669"/>
    <property type="project" value="UniProtKB-KW"/>
</dbReference>
<feature type="transmembrane region" description="Helical" evidence="6">
    <location>
        <begin position="20"/>
        <end position="43"/>
    </location>
</feature>
<dbReference type="STRING" id="117157.SAMN04489717_1157"/>
<feature type="transmembrane region" description="Helical" evidence="6">
    <location>
        <begin position="224"/>
        <end position="241"/>
    </location>
</feature>
<organism evidence="7 8">
    <name type="scientific">Actinopolymorpha singaporensis</name>
    <dbReference type="NCBI Taxonomy" id="117157"/>
    <lineage>
        <taxon>Bacteria</taxon>
        <taxon>Bacillati</taxon>
        <taxon>Actinomycetota</taxon>
        <taxon>Actinomycetes</taxon>
        <taxon>Propionibacteriales</taxon>
        <taxon>Actinopolymorphaceae</taxon>
        <taxon>Actinopolymorpha</taxon>
    </lineage>
</organism>
<dbReference type="GO" id="GO:0015648">
    <property type="term" value="F:lipid-linked peptidoglycan transporter activity"/>
    <property type="evidence" value="ECO:0007669"/>
    <property type="project" value="TreeGrafter"/>
</dbReference>
<evidence type="ECO:0000313" key="7">
    <source>
        <dbReference type="EMBL" id="SDR95816.1"/>
    </source>
</evidence>